<dbReference type="InterPro" id="IPR021279">
    <property type="entry name" value="DUF2721"/>
</dbReference>
<dbReference type="AlphaFoldDB" id="A0A2P7AQD4"/>
<dbReference type="RefSeq" id="WP_106667619.1">
    <property type="nucleotide sequence ID" value="NZ_PGGM01000022.1"/>
</dbReference>
<evidence type="ECO:0000313" key="2">
    <source>
        <dbReference type="EMBL" id="PSH56429.1"/>
    </source>
</evidence>
<sequence length="141" mass="15421">MSVNVDQLSTMIAHAVAPAFLLASIAALVSILINRMAGVTDRIRSINQIADDDPARTWLKSDIARLKRRETLLNQSLQLAVTGAIGIVVLLLFGFVVALLGYRHELGAGVLFIVSLCLLVGSLFRFLQDIKISLSEHDHHH</sequence>
<organism evidence="2 3">
    <name type="scientific">Phyllobacterium sophorae</name>
    <dbReference type="NCBI Taxonomy" id="1520277"/>
    <lineage>
        <taxon>Bacteria</taxon>
        <taxon>Pseudomonadati</taxon>
        <taxon>Pseudomonadota</taxon>
        <taxon>Alphaproteobacteria</taxon>
        <taxon>Hyphomicrobiales</taxon>
        <taxon>Phyllobacteriaceae</taxon>
        <taxon>Phyllobacterium</taxon>
    </lineage>
</organism>
<gene>
    <name evidence="2" type="ORF">CU103_29620</name>
</gene>
<keyword evidence="3" id="KW-1185">Reference proteome</keyword>
<evidence type="ECO:0000256" key="1">
    <source>
        <dbReference type="SAM" id="Phobius"/>
    </source>
</evidence>
<protein>
    <submittedName>
        <fullName evidence="2">DUF2721 domain-containing protein</fullName>
    </submittedName>
</protein>
<evidence type="ECO:0000313" key="3">
    <source>
        <dbReference type="Proteomes" id="UP000241764"/>
    </source>
</evidence>
<keyword evidence="1" id="KW-0812">Transmembrane</keyword>
<name>A0A2P7AQD4_9HYPH</name>
<keyword evidence="1" id="KW-1133">Transmembrane helix</keyword>
<comment type="caution">
    <text evidence="2">The sequence shown here is derived from an EMBL/GenBank/DDBJ whole genome shotgun (WGS) entry which is preliminary data.</text>
</comment>
<dbReference type="Pfam" id="PF11026">
    <property type="entry name" value="DUF2721"/>
    <property type="match status" value="1"/>
</dbReference>
<keyword evidence="1" id="KW-0472">Membrane</keyword>
<reference evidence="3" key="1">
    <citation type="submission" date="2017-11" db="EMBL/GenBank/DDBJ databases">
        <authorList>
            <person name="Kuznetsova I."/>
            <person name="Sazanova A."/>
            <person name="Chirak E."/>
            <person name="Safronova V."/>
            <person name="Willems A."/>
        </authorList>
    </citation>
    <scope>NUCLEOTIDE SEQUENCE [LARGE SCALE GENOMIC DNA]</scope>
    <source>
        <strain evidence="3">CCBAU 03422</strain>
    </source>
</reference>
<accession>A0A2P7AQD4</accession>
<dbReference type="Proteomes" id="UP000241764">
    <property type="component" value="Unassembled WGS sequence"/>
</dbReference>
<proteinExistence type="predicted"/>
<feature type="transmembrane region" description="Helical" evidence="1">
    <location>
        <begin position="12"/>
        <end position="34"/>
    </location>
</feature>
<feature type="transmembrane region" description="Helical" evidence="1">
    <location>
        <begin position="106"/>
        <end position="127"/>
    </location>
</feature>
<dbReference type="OrthoDB" id="8117177at2"/>
<feature type="transmembrane region" description="Helical" evidence="1">
    <location>
        <begin position="77"/>
        <end position="100"/>
    </location>
</feature>
<dbReference type="EMBL" id="PGGM01000022">
    <property type="protein sequence ID" value="PSH56429.1"/>
    <property type="molecule type" value="Genomic_DNA"/>
</dbReference>